<proteinExistence type="predicted"/>
<evidence type="ECO:0000313" key="3">
    <source>
        <dbReference type="EMBL" id="GAA3513985.1"/>
    </source>
</evidence>
<keyword evidence="1" id="KW-0547">Nucleotide-binding</keyword>
<sequence>MKKSDFIAELRFQATEKGGRKEYVTSGYRPHIEFENYPEYLTSGQQTYIGTDFVLPGETVFAKIEILSTKYFTKRLYINMKFKFSEGSHTIGYGTIIKINNKSLMTDPNINQASINLNFIHQILWTAYNQILDKITIKLFLNFKS</sequence>
<dbReference type="EMBL" id="BAABCW010000013">
    <property type="protein sequence ID" value="GAA3513985.1"/>
    <property type="molecule type" value="Genomic_DNA"/>
</dbReference>
<dbReference type="Proteomes" id="UP001500459">
    <property type="component" value="Unassembled WGS sequence"/>
</dbReference>
<accession>A0ABP6UN28</accession>
<evidence type="ECO:0008006" key="5">
    <source>
        <dbReference type="Google" id="ProtNLM"/>
    </source>
</evidence>
<evidence type="ECO:0000256" key="2">
    <source>
        <dbReference type="ARBA" id="ARBA00023134"/>
    </source>
</evidence>
<dbReference type="SUPFAM" id="SSF50465">
    <property type="entry name" value="EF-Tu/eEF-1alpha/eIF2-gamma C-terminal domain"/>
    <property type="match status" value="1"/>
</dbReference>
<gene>
    <name evidence="3" type="ORF">GCM10022393_29780</name>
</gene>
<keyword evidence="2" id="KW-0342">GTP-binding</keyword>
<dbReference type="InterPro" id="IPR009001">
    <property type="entry name" value="Transl_elong_EF1A/Init_IF2_C"/>
</dbReference>
<organism evidence="3 4">
    <name type="scientific">Aquimarina addita</name>
    <dbReference type="NCBI Taxonomy" id="870485"/>
    <lineage>
        <taxon>Bacteria</taxon>
        <taxon>Pseudomonadati</taxon>
        <taxon>Bacteroidota</taxon>
        <taxon>Flavobacteriia</taxon>
        <taxon>Flavobacteriales</taxon>
        <taxon>Flavobacteriaceae</taxon>
        <taxon>Aquimarina</taxon>
    </lineage>
</organism>
<keyword evidence="4" id="KW-1185">Reference proteome</keyword>
<name>A0ABP6UN28_9FLAO</name>
<reference evidence="4" key="1">
    <citation type="journal article" date="2019" name="Int. J. Syst. Evol. Microbiol.">
        <title>The Global Catalogue of Microorganisms (GCM) 10K type strain sequencing project: providing services to taxonomists for standard genome sequencing and annotation.</title>
        <authorList>
            <consortium name="The Broad Institute Genomics Platform"/>
            <consortium name="The Broad Institute Genome Sequencing Center for Infectious Disease"/>
            <person name="Wu L."/>
            <person name="Ma J."/>
        </authorList>
    </citation>
    <scope>NUCLEOTIDE SEQUENCE [LARGE SCALE GENOMIC DNA]</scope>
    <source>
        <strain evidence="4">JCM 17106</strain>
    </source>
</reference>
<protein>
    <recommendedName>
        <fullName evidence="5">Translation elongation factor EFTu/EF1A C-terminal domain-containing protein</fullName>
    </recommendedName>
</protein>
<evidence type="ECO:0000313" key="4">
    <source>
        <dbReference type="Proteomes" id="UP001500459"/>
    </source>
</evidence>
<comment type="caution">
    <text evidence="3">The sequence shown here is derived from an EMBL/GenBank/DDBJ whole genome shotgun (WGS) entry which is preliminary data.</text>
</comment>
<evidence type="ECO:0000256" key="1">
    <source>
        <dbReference type="ARBA" id="ARBA00022741"/>
    </source>
</evidence>
<dbReference type="Gene3D" id="2.40.30.10">
    <property type="entry name" value="Translation factors"/>
    <property type="match status" value="1"/>
</dbReference>